<organism evidence="4 5">
    <name type="scientific">Pycnoporus cinnabarinus</name>
    <name type="common">Cinnabar-red polypore</name>
    <name type="synonym">Trametes cinnabarina</name>
    <dbReference type="NCBI Taxonomy" id="5643"/>
    <lineage>
        <taxon>Eukaryota</taxon>
        <taxon>Fungi</taxon>
        <taxon>Dikarya</taxon>
        <taxon>Basidiomycota</taxon>
        <taxon>Agaricomycotina</taxon>
        <taxon>Agaricomycetes</taxon>
        <taxon>Polyporales</taxon>
        <taxon>Polyporaceae</taxon>
        <taxon>Trametes</taxon>
    </lineage>
</organism>
<dbReference type="STRING" id="5643.A0A060SES9"/>
<evidence type="ECO:0000313" key="4">
    <source>
        <dbReference type="EMBL" id="CDO72721.1"/>
    </source>
</evidence>
<dbReference type="AlphaFoldDB" id="A0A060SES9"/>
<keyword evidence="2" id="KW-0949">S-adenosyl-L-methionine</keyword>
<name>A0A060SES9_PYCCI</name>
<reference evidence="4" key="1">
    <citation type="submission" date="2014-01" db="EMBL/GenBank/DDBJ databases">
        <title>The genome of the white-rot fungus Pycnoporus cinnabarinus: a basidiomycete model with a versatile arsenal for lignocellulosic biomass breakdown.</title>
        <authorList>
            <person name="Levasseur A."/>
            <person name="Lomascolo A."/>
            <person name="Ruiz-Duenas F.J."/>
            <person name="Uzan E."/>
            <person name="Piumi F."/>
            <person name="Kues U."/>
            <person name="Ram A.F.J."/>
            <person name="Murat C."/>
            <person name="Haon M."/>
            <person name="Benoit I."/>
            <person name="Arfi Y."/>
            <person name="Chevret D."/>
            <person name="Drula E."/>
            <person name="Kwon M.J."/>
            <person name="Gouret P."/>
            <person name="Lesage-Meessen L."/>
            <person name="Lombard V."/>
            <person name="Mariette J."/>
            <person name="Noirot C."/>
            <person name="Park J."/>
            <person name="Patyshakuliyeva A."/>
            <person name="Wieneger R.A.B."/>
            <person name="Wosten H.A.B."/>
            <person name="Martin F."/>
            <person name="Coutinho P.M."/>
            <person name="de Vries R."/>
            <person name="Martinez A.T."/>
            <person name="Klopp C."/>
            <person name="Pontarotti P."/>
            <person name="Henrissat B."/>
            <person name="Record E."/>
        </authorList>
    </citation>
    <scope>NUCLEOTIDE SEQUENCE [LARGE SCALE GENOMIC DNA]</scope>
    <source>
        <strain evidence="4">BRFM137</strain>
    </source>
</reference>
<sequence length="136" mass="14745">MQSATEYWDLGHRLFRSTSESFPAKFVPGDVFDPAHITVTPPFYAPPVDTLPDLSALTSLNPSRGHVSAIHSSAFFHLFDEEKQEHIARAMGGLLSPEPGSIILGTHSASRNLNGIYGQSSERSPKAAEPKKASQT</sequence>
<feature type="compositionally biased region" description="Basic and acidic residues" evidence="3">
    <location>
        <begin position="123"/>
        <end position="136"/>
    </location>
</feature>
<feature type="region of interest" description="Disordered" evidence="3">
    <location>
        <begin position="113"/>
        <end position="136"/>
    </location>
</feature>
<gene>
    <name evidence="4" type="ORF">BN946_scf184990.g4</name>
</gene>
<evidence type="ECO:0000256" key="1">
    <source>
        <dbReference type="ARBA" id="ARBA00022679"/>
    </source>
</evidence>
<dbReference type="OMA" id="QSATEYW"/>
<dbReference type="HOGENOM" id="CLU_1876490_0_0_1"/>
<dbReference type="OrthoDB" id="2094832at2759"/>
<comment type="caution">
    <text evidence="4">The sequence shown here is derived from an EMBL/GenBank/DDBJ whole genome shotgun (WGS) entry which is preliminary data.</text>
</comment>
<dbReference type="EMBL" id="CCBP010000116">
    <property type="protein sequence ID" value="CDO72721.1"/>
    <property type="molecule type" value="Genomic_DNA"/>
</dbReference>
<evidence type="ECO:0000256" key="3">
    <source>
        <dbReference type="SAM" id="MobiDB-lite"/>
    </source>
</evidence>
<feature type="compositionally biased region" description="Polar residues" evidence="3">
    <location>
        <begin position="113"/>
        <end position="122"/>
    </location>
</feature>
<proteinExistence type="predicted"/>
<protein>
    <submittedName>
        <fullName evidence="4">Uncharacterized protein</fullName>
    </submittedName>
</protein>
<dbReference type="InterPro" id="IPR051654">
    <property type="entry name" value="Meroterpenoid_MTases"/>
</dbReference>
<evidence type="ECO:0000313" key="5">
    <source>
        <dbReference type="Proteomes" id="UP000029665"/>
    </source>
</evidence>
<accession>A0A060SES9</accession>
<dbReference type="Proteomes" id="UP000029665">
    <property type="component" value="Unassembled WGS sequence"/>
</dbReference>
<dbReference type="PANTHER" id="PTHR35897">
    <property type="entry name" value="METHYLTRANSFERASE AUSD"/>
    <property type="match status" value="1"/>
</dbReference>
<keyword evidence="5" id="KW-1185">Reference proteome</keyword>
<dbReference type="PANTHER" id="PTHR35897:SF1">
    <property type="entry name" value="METHYLTRANSFERASE AUSD"/>
    <property type="match status" value="1"/>
</dbReference>
<evidence type="ECO:0000256" key="2">
    <source>
        <dbReference type="ARBA" id="ARBA00022691"/>
    </source>
</evidence>
<keyword evidence="1" id="KW-0808">Transferase</keyword>
<dbReference type="GO" id="GO:0016740">
    <property type="term" value="F:transferase activity"/>
    <property type="evidence" value="ECO:0007669"/>
    <property type="project" value="UniProtKB-KW"/>
</dbReference>